<dbReference type="EMBL" id="DF977466">
    <property type="protein sequence ID" value="GAP86732.1"/>
    <property type="molecule type" value="Genomic_DNA"/>
</dbReference>
<proteinExistence type="predicted"/>
<accession>A0A1W2TFA4</accession>
<gene>
    <name evidence="1" type="ORF">SAMD00023353_2101570</name>
</gene>
<keyword evidence="2" id="KW-1185">Reference proteome</keyword>
<dbReference type="PANTHER" id="PTHR34706:SF1">
    <property type="entry name" value="VWFA DOMAIN-CONTAINING PROTEIN"/>
    <property type="match status" value="1"/>
</dbReference>
<dbReference type="Proteomes" id="UP000054516">
    <property type="component" value="Unassembled WGS sequence"/>
</dbReference>
<evidence type="ECO:0000313" key="1">
    <source>
        <dbReference type="EMBL" id="GAP86732.1"/>
    </source>
</evidence>
<evidence type="ECO:0000313" key="2">
    <source>
        <dbReference type="Proteomes" id="UP000054516"/>
    </source>
</evidence>
<dbReference type="OrthoDB" id="2142040at2759"/>
<dbReference type="AlphaFoldDB" id="A0A1W2TFA4"/>
<dbReference type="PANTHER" id="PTHR34706">
    <property type="entry name" value="SLR1338 PROTEIN"/>
    <property type="match status" value="1"/>
</dbReference>
<name>A0A1W2TFA4_ROSNE</name>
<organism evidence="1">
    <name type="scientific">Rosellinia necatrix</name>
    <name type="common">White root-rot fungus</name>
    <dbReference type="NCBI Taxonomy" id="77044"/>
    <lineage>
        <taxon>Eukaryota</taxon>
        <taxon>Fungi</taxon>
        <taxon>Dikarya</taxon>
        <taxon>Ascomycota</taxon>
        <taxon>Pezizomycotina</taxon>
        <taxon>Sordariomycetes</taxon>
        <taxon>Xylariomycetidae</taxon>
        <taxon>Xylariales</taxon>
        <taxon>Xylariaceae</taxon>
        <taxon>Rosellinia</taxon>
    </lineage>
</organism>
<dbReference type="OMA" id="HISPICA"/>
<reference evidence="1" key="1">
    <citation type="submission" date="2016-03" db="EMBL/GenBank/DDBJ databases">
        <title>Draft genome sequence of Rosellinia necatrix.</title>
        <authorList>
            <person name="Kanematsu S."/>
        </authorList>
    </citation>
    <scope>NUCLEOTIDE SEQUENCE [LARGE SCALE GENOMIC DNA]</scope>
    <source>
        <strain evidence="1">W97</strain>
    </source>
</reference>
<dbReference type="InterPro" id="IPR036465">
    <property type="entry name" value="vWFA_dom_sf"/>
</dbReference>
<sequence length="267" mass="30169">MPASPRDDAGEESQPGPRQEVLYLDHVGNHDNPFAALKHIDTLLLIDDSESMQQCWDEVGDIIRIIAPICMKYDDDGIDIEFVNHRASGYFVTGRSGYKNIGFMKGQLDMHDNVAGIYHSVSPRGKCRMDRRLASILDPYLQEYETQLNRSGGKKLIKPLSVIVISDMDWDADQRDHSAITRVARRLGVLGAPRYQVGVQFFRVGQMGRMMDDEAIQFVDDQIWKKRGVRDMVDITTWTGKPGELSPDGILKVLLGGVRRSIDFMEV</sequence>
<protein>
    <submittedName>
        <fullName evidence="1">Putative von willebrand factor protein</fullName>
    </submittedName>
</protein>
<dbReference type="SUPFAM" id="SSF53300">
    <property type="entry name" value="vWA-like"/>
    <property type="match status" value="1"/>
</dbReference>